<dbReference type="InterPro" id="IPR023563">
    <property type="entry name" value="Ribosomal_uL13_CS"/>
</dbReference>
<dbReference type="eggNOG" id="COG0102">
    <property type="taxonomic scope" value="Bacteria"/>
</dbReference>
<comment type="similarity">
    <text evidence="1 4 5">Belongs to the universal ribosomal protein uL13 family.</text>
</comment>
<reference evidence="7 8" key="1">
    <citation type="submission" date="2008-12" db="EMBL/GenBank/DDBJ databases">
        <authorList>
            <person name="Fulton L."/>
            <person name="Clifton S."/>
            <person name="Fulton B."/>
            <person name="Xu J."/>
            <person name="Minx P."/>
            <person name="Pepin K.H."/>
            <person name="Johnson M."/>
            <person name="Bhonagiri V."/>
            <person name="Nash W.E."/>
            <person name="Mardis E.R."/>
            <person name="Wilson R.K."/>
        </authorList>
    </citation>
    <scope>NUCLEOTIDE SEQUENCE [LARGE SCALE GENOMIC DNA]</scope>
    <source>
        <strain evidence="7 8">DSM 18228</strain>
    </source>
</reference>
<evidence type="ECO:0000256" key="1">
    <source>
        <dbReference type="ARBA" id="ARBA00006227"/>
    </source>
</evidence>
<dbReference type="HAMAP" id="MF_01366">
    <property type="entry name" value="Ribosomal_uL13"/>
    <property type="match status" value="1"/>
</dbReference>
<keyword evidence="2 4" id="KW-0689">Ribosomal protein</keyword>
<evidence type="ECO:0000256" key="3">
    <source>
        <dbReference type="ARBA" id="ARBA00023274"/>
    </source>
</evidence>
<dbReference type="GO" id="GO:0017148">
    <property type="term" value="P:negative regulation of translation"/>
    <property type="evidence" value="ECO:0007669"/>
    <property type="project" value="TreeGrafter"/>
</dbReference>
<dbReference type="GO" id="GO:0003729">
    <property type="term" value="F:mRNA binding"/>
    <property type="evidence" value="ECO:0007669"/>
    <property type="project" value="TreeGrafter"/>
</dbReference>
<evidence type="ECO:0000313" key="7">
    <source>
        <dbReference type="EMBL" id="EEF76363.1"/>
    </source>
</evidence>
<dbReference type="Gene3D" id="3.90.1180.10">
    <property type="entry name" value="Ribosomal protein L13"/>
    <property type="match status" value="1"/>
</dbReference>
<dbReference type="Proteomes" id="UP000014073">
    <property type="component" value="Unassembled WGS sequence"/>
</dbReference>
<dbReference type="GO" id="GO:0006412">
    <property type="term" value="P:translation"/>
    <property type="evidence" value="ECO:0007669"/>
    <property type="project" value="UniProtKB-UniRule"/>
</dbReference>
<evidence type="ECO:0000313" key="8">
    <source>
        <dbReference type="Proteomes" id="UP000014073"/>
    </source>
</evidence>
<dbReference type="CDD" id="cd00392">
    <property type="entry name" value="Ribosomal_L13"/>
    <property type="match status" value="1"/>
</dbReference>
<keyword evidence="8" id="KW-1185">Reference proteome</keyword>
<dbReference type="AlphaFoldDB" id="S0F7I4"/>
<protein>
    <recommendedName>
        <fullName evidence="4">Large ribosomal subunit protein uL13</fullName>
    </recommendedName>
</protein>
<dbReference type="Pfam" id="PF00572">
    <property type="entry name" value="Ribosomal_L13"/>
    <property type="match status" value="1"/>
</dbReference>
<proteinExistence type="inferred from homology"/>
<evidence type="ECO:0000256" key="4">
    <source>
        <dbReference type="HAMAP-Rule" id="MF_01366"/>
    </source>
</evidence>
<dbReference type="SUPFAM" id="SSF52161">
    <property type="entry name" value="Ribosomal protein L13"/>
    <property type="match status" value="1"/>
</dbReference>
<dbReference type="GO" id="GO:0003735">
    <property type="term" value="F:structural constituent of ribosome"/>
    <property type="evidence" value="ECO:0007669"/>
    <property type="project" value="InterPro"/>
</dbReference>
<organism evidence="7 8">
    <name type="scientific">Phocaeicola coprophilus DSM 18228 = JCM 13818</name>
    <dbReference type="NCBI Taxonomy" id="547042"/>
    <lineage>
        <taxon>Bacteria</taxon>
        <taxon>Pseudomonadati</taxon>
        <taxon>Bacteroidota</taxon>
        <taxon>Bacteroidia</taxon>
        <taxon>Bacteroidales</taxon>
        <taxon>Bacteroidaceae</taxon>
        <taxon>Phocaeicola</taxon>
    </lineage>
</organism>
<dbReference type="HOGENOM" id="CLU_082184_2_2_10"/>
<keyword evidence="3 4" id="KW-0687">Ribonucleoprotein</keyword>
<dbReference type="STRING" id="547042.BACCOPRO_01863"/>
<dbReference type="NCBIfam" id="TIGR01066">
    <property type="entry name" value="rplM_bact"/>
    <property type="match status" value="1"/>
</dbReference>
<evidence type="ECO:0000256" key="5">
    <source>
        <dbReference type="RuleBase" id="RU003877"/>
    </source>
</evidence>
<dbReference type="PIRSF" id="PIRSF002181">
    <property type="entry name" value="Ribosomal_L13"/>
    <property type="match status" value="1"/>
</dbReference>
<dbReference type="InterPro" id="IPR005823">
    <property type="entry name" value="Ribosomal_uL13_bac-type"/>
</dbReference>
<comment type="subunit">
    <text evidence="4">Part of the 50S ribosomal subunit.</text>
</comment>
<comment type="caution">
    <text evidence="7">The sequence shown here is derived from an EMBL/GenBank/DDBJ whole genome shotgun (WGS) entry which is preliminary data.</text>
</comment>
<evidence type="ECO:0000256" key="2">
    <source>
        <dbReference type="ARBA" id="ARBA00022980"/>
    </source>
</evidence>
<evidence type="ECO:0000256" key="6">
    <source>
        <dbReference type="RuleBase" id="RU003878"/>
    </source>
</evidence>
<dbReference type="PROSITE" id="PS00783">
    <property type="entry name" value="RIBOSOMAL_L13"/>
    <property type="match status" value="1"/>
</dbReference>
<name>S0F7I4_9BACT</name>
<dbReference type="InterPro" id="IPR036899">
    <property type="entry name" value="Ribosomal_uL13_sf"/>
</dbReference>
<gene>
    <name evidence="4 6 7" type="primary">rplM</name>
    <name evidence="7" type="ORF">BACCOPRO_01863</name>
</gene>
<sequence length="165" mass="18391">MFLVVTFKKILRVDTLSYKTISANKETATKEWVVVDATDQVVGRLGAKVAKLLRGKYKPNFTPHVDCGDNVIIINADKVKFTGNKWNDKVYLSYTGYPGGQREITPARLMAKPNGAEKLMKKVVKGMLPKNRLGAKLLGNLYVYAGSEHKHEAQTPKVIDINTLK</sequence>
<dbReference type="GO" id="GO:0022625">
    <property type="term" value="C:cytosolic large ribosomal subunit"/>
    <property type="evidence" value="ECO:0007669"/>
    <property type="project" value="TreeGrafter"/>
</dbReference>
<dbReference type="PANTHER" id="PTHR11545">
    <property type="entry name" value="RIBOSOMAL PROTEIN L13"/>
    <property type="match status" value="1"/>
</dbReference>
<dbReference type="PANTHER" id="PTHR11545:SF2">
    <property type="entry name" value="LARGE RIBOSOMAL SUBUNIT PROTEIN UL13M"/>
    <property type="match status" value="1"/>
</dbReference>
<dbReference type="InterPro" id="IPR005822">
    <property type="entry name" value="Ribosomal_uL13"/>
</dbReference>
<comment type="function">
    <text evidence="4 6">This protein is one of the early assembly proteins of the 50S ribosomal subunit, although it is not seen to bind rRNA by itself. It is important during the early stages of 50S assembly.</text>
</comment>
<accession>S0F7I4</accession>
<dbReference type="EMBL" id="ACBW01000136">
    <property type="protein sequence ID" value="EEF76363.1"/>
    <property type="molecule type" value="Genomic_DNA"/>
</dbReference>